<dbReference type="SUPFAM" id="SSF46565">
    <property type="entry name" value="Chaperone J-domain"/>
    <property type="match status" value="1"/>
</dbReference>
<dbReference type="AlphaFoldDB" id="A0A1D1ZBH8"/>
<dbReference type="CDD" id="cd06257">
    <property type="entry name" value="DnaJ"/>
    <property type="match status" value="1"/>
</dbReference>
<feature type="domain" description="J" evidence="2">
    <location>
        <begin position="31"/>
        <end position="132"/>
    </location>
</feature>
<dbReference type="PANTHER" id="PTHR24074">
    <property type="entry name" value="CO-CHAPERONE PROTEIN DJLA"/>
    <property type="match status" value="1"/>
</dbReference>
<dbReference type="Pfam" id="PF00226">
    <property type="entry name" value="DnaJ"/>
    <property type="match status" value="1"/>
</dbReference>
<proteinExistence type="predicted"/>
<dbReference type="PRINTS" id="PR00625">
    <property type="entry name" value="JDOMAIN"/>
</dbReference>
<name>A0A1D1ZBH8_9ARAE</name>
<organism evidence="3">
    <name type="scientific">Anthurium amnicola</name>
    <dbReference type="NCBI Taxonomy" id="1678845"/>
    <lineage>
        <taxon>Eukaryota</taxon>
        <taxon>Viridiplantae</taxon>
        <taxon>Streptophyta</taxon>
        <taxon>Embryophyta</taxon>
        <taxon>Tracheophyta</taxon>
        <taxon>Spermatophyta</taxon>
        <taxon>Magnoliopsida</taxon>
        <taxon>Liliopsida</taxon>
        <taxon>Araceae</taxon>
        <taxon>Pothoideae</taxon>
        <taxon>Potheae</taxon>
        <taxon>Anthurium</taxon>
    </lineage>
</organism>
<reference evidence="3" key="1">
    <citation type="submission" date="2015-07" db="EMBL/GenBank/DDBJ databases">
        <title>Transcriptome Assembly of Anthurium amnicola.</title>
        <authorList>
            <person name="Suzuki J."/>
        </authorList>
    </citation>
    <scope>NUCLEOTIDE SEQUENCE</scope>
</reference>
<dbReference type="GO" id="GO:0005783">
    <property type="term" value="C:endoplasmic reticulum"/>
    <property type="evidence" value="ECO:0007669"/>
    <property type="project" value="UniProtKB-ARBA"/>
</dbReference>
<feature type="compositionally biased region" description="Low complexity" evidence="1">
    <location>
        <begin position="75"/>
        <end position="113"/>
    </location>
</feature>
<dbReference type="SMART" id="SM00271">
    <property type="entry name" value="DnaJ"/>
    <property type="match status" value="1"/>
</dbReference>
<sequence>LPREAAAVGGREGGVFAIRRPRVVVVAVAMDHYQTLGLSRNATKEEIKEAFRRSALLFHPDRHGGTPTVPLPLHPASHSQRASSSAAAGSTAAAWHGGSAAAAPSGRSPAGPAQLQLPRLPSAAALLQRPTNATLGFRATNVTGDWGFGG</sequence>
<dbReference type="PROSITE" id="PS50076">
    <property type="entry name" value="DNAJ_2"/>
    <property type="match status" value="1"/>
</dbReference>
<dbReference type="InterPro" id="IPR050817">
    <property type="entry name" value="DjlA_DnaK_co-chaperone"/>
</dbReference>
<feature type="non-terminal residue" evidence="3">
    <location>
        <position position="1"/>
    </location>
</feature>
<dbReference type="Gene3D" id="1.10.287.110">
    <property type="entry name" value="DnaJ domain"/>
    <property type="match status" value="1"/>
</dbReference>
<feature type="region of interest" description="Disordered" evidence="1">
    <location>
        <begin position="59"/>
        <end position="115"/>
    </location>
</feature>
<dbReference type="InterPro" id="IPR036869">
    <property type="entry name" value="J_dom_sf"/>
</dbReference>
<dbReference type="InterPro" id="IPR001623">
    <property type="entry name" value="DnaJ_domain"/>
</dbReference>
<accession>A0A1D1ZBH8</accession>
<evidence type="ECO:0000259" key="2">
    <source>
        <dbReference type="PROSITE" id="PS50076"/>
    </source>
</evidence>
<gene>
    <name evidence="3" type="primary">ATJ72_2</name>
    <name evidence="3" type="ORF">g.61551</name>
</gene>
<evidence type="ECO:0000256" key="1">
    <source>
        <dbReference type="SAM" id="MobiDB-lite"/>
    </source>
</evidence>
<dbReference type="EMBL" id="GDJX01003715">
    <property type="protein sequence ID" value="JAT64221.1"/>
    <property type="molecule type" value="Transcribed_RNA"/>
</dbReference>
<protein>
    <submittedName>
        <fullName evidence="3">Chaperone protein dnaJ 72</fullName>
    </submittedName>
</protein>
<evidence type="ECO:0000313" key="3">
    <source>
        <dbReference type="EMBL" id="JAT64221.1"/>
    </source>
</evidence>